<sequence length="306" mass="35737">MDYKKYIIYWNKRDFYNYGSQVTFHHNSASFKNSLMSPGKKIVSWKTSLNYQGERTYPQLPLLRRGKTYYVASKFKTIPENSAYIKIDFKDNLNESIKKIYIKQHLGSFKFPENAHSYTMELMSAGCKQVEFQQVEISETPIIWGDYEFMEFLHPSDELTVLLVEPNHHAIPQIKRNQVEKLGNTMAIASSLWGANFFISDEIEQYLRDMKDKYQKIRLISYGAYGNVGVKYYNALLGYSGYVTNEELSLAEIEDEKIDLSESEKEILLQAYQNSGVKVWYQHTNKEVSFVKTLVNGISRLQEFKV</sequence>
<comment type="caution">
    <text evidence="1">The sequence shown here is derived from an EMBL/GenBank/DDBJ whole genome shotgun (WGS) entry which is preliminary data.</text>
</comment>
<proteinExistence type="predicted"/>
<dbReference type="Pfam" id="PF15432">
    <property type="entry name" value="Sec-ASP3"/>
    <property type="match status" value="1"/>
</dbReference>
<organism evidence="1 2">
    <name type="scientific">Ligilactobacillus salivarius</name>
    <dbReference type="NCBI Taxonomy" id="1624"/>
    <lineage>
        <taxon>Bacteria</taxon>
        <taxon>Bacillati</taxon>
        <taxon>Bacillota</taxon>
        <taxon>Bacilli</taxon>
        <taxon>Lactobacillales</taxon>
        <taxon>Lactobacillaceae</taxon>
        <taxon>Ligilactobacillus</taxon>
    </lineage>
</organism>
<evidence type="ECO:0000313" key="2">
    <source>
        <dbReference type="Proteomes" id="UP000467635"/>
    </source>
</evidence>
<protein>
    <submittedName>
        <fullName evidence="1">Accessory Sec system protein Asp3</fullName>
    </submittedName>
</protein>
<name>A0A7X2ME59_9LACO</name>
<gene>
    <name evidence="1" type="primary">asp3</name>
    <name evidence="1" type="ORF">GKC33_03305</name>
</gene>
<dbReference type="NCBIfam" id="TIGR03711">
    <property type="entry name" value="acc_sec_asp3"/>
    <property type="match status" value="1"/>
</dbReference>
<accession>A0A7X2ME59</accession>
<reference evidence="1 2" key="1">
    <citation type="submission" date="2019-11" db="EMBL/GenBank/DDBJ databases">
        <title>Draft Genome Sequence of Plant Growth-Promoting Rhizosphere-Associated Bacteria.</title>
        <authorList>
            <person name="Vasilyev I.Y."/>
            <person name="Radchenko V."/>
            <person name="Ilnitskaya E.V."/>
        </authorList>
    </citation>
    <scope>NUCLEOTIDE SEQUENCE [LARGE SCALE GENOMIC DNA]</scope>
    <source>
        <strain evidence="1 2">VRA_01-1sq_f</strain>
    </source>
</reference>
<dbReference type="Proteomes" id="UP000467635">
    <property type="component" value="Unassembled WGS sequence"/>
</dbReference>
<dbReference type="InterPro" id="IPR022259">
    <property type="entry name" value="Acessory_Sec_prot_Asp3"/>
</dbReference>
<evidence type="ECO:0000313" key="1">
    <source>
        <dbReference type="EMBL" id="MSE07771.1"/>
    </source>
</evidence>
<dbReference type="EMBL" id="WKKX01000084">
    <property type="protein sequence ID" value="MSE07771.1"/>
    <property type="molecule type" value="Genomic_DNA"/>
</dbReference>
<dbReference type="AlphaFoldDB" id="A0A7X2ME59"/>
<dbReference type="GO" id="GO:0015031">
    <property type="term" value="P:protein transport"/>
    <property type="evidence" value="ECO:0007669"/>
    <property type="project" value="InterPro"/>
</dbReference>